<dbReference type="PIRSF" id="PIRSF006816">
    <property type="entry name" value="Cyc3_hyd_g"/>
    <property type="match status" value="1"/>
</dbReference>
<keyword evidence="5" id="KW-1185">Reference proteome</keyword>
<keyword evidence="2" id="KW-0001">2Fe-2S</keyword>
<evidence type="ECO:0000256" key="1">
    <source>
        <dbReference type="PIRSR" id="PIRSR006816-1"/>
    </source>
</evidence>
<evidence type="ECO:0000259" key="3">
    <source>
        <dbReference type="PROSITE" id="PS51384"/>
    </source>
</evidence>
<dbReference type="GO" id="GO:0006221">
    <property type="term" value="P:pyrimidine nucleotide biosynthetic process"/>
    <property type="evidence" value="ECO:0007669"/>
    <property type="project" value="InterPro"/>
</dbReference>
<dbReference type="Pfam" id="PF10418">
    <property type="entry name" value="DHODB_Fe-S_bind"/>
    <property type="match status" value="1"/>
</dbReference>
<gene>
    <name evidence="4" type="ORF">H8718_17345</name>
</gene>
<dbReference type="NCBIfam" id="NF004862">
    <property type="entry name" value="PRK06222.1"/>
    <property type="match status" value="1"/>
</dbReference>
<dbReference type="GO" id="GO:0051537">
    <property type="term" value="F:2 iron, 2 sulfur cluster binding"/>
    <property type="evidence" value="ECO:0007669"/>
    <property type="project" value="UniProtKB-KW"/>
</dbReference>
<dbReference type="GO" id="GO:0046872">
    <property type="term" value="F:metal ion binding"/>
    <property type="evidence" value="ECO:0007669"/>
    <property type="project" value="UniProtKB-KW"/>
</dbReference>
<dbReference type="RefSeq" id="WP_177670035.1">
    <property type="nucleotide sequence ID" value="NZ_JACRSY010000043.1"/>
</dbReference>
<sequence length="279" mass="30405">MYKIVAKQKLNHLVEKMVIHAPFVARKCMPGQFIILCVEEGDERIPLTIQDYDREKETVSIIYQIVGYSTQKLAQKEVGDTLAHFAGPLGVASVLHNSKRRVLGIGGGVGAAPLYPQIKELQAQGVSCDVILGGRDKDYVILQDEFKAVSNELFFATDDGSLGTKGFVTTVLNELLAKGRQYDEVIAIGPLPMMKAVVSVTKPLNIPTMVSMNPIMIDGTGMCGGCRVTVGGQTKFACVDGPDFDGFEVDFDEAMRRQSMYKKQEQHICNLKLGGGTNA</sequence>
<dbReference type="InterPro" id="IPR050353">
    <property type="entry name" value="PyrK_electron_transfer"/>
</dbReference>
<reference evidence="4" key="1">
    <citation type="submission" date="2020-08" db="EMBL/GenBank/DDBJ databases">
        <title>Genome public.</title>
        <authorList>
            <person name="Liu C."/>
            <person name="Sun Q."/>
        </authorList>
    </citation>
    <scope>NUCLEOTIDE SEQUENCE</scope>
    <source>
        <strain evidence="4">NSJ-12</strain>
    </source>
</reference>
<feature type="binding site" evidence="2">
    <location>
        <position position="226"/>
    </location>
    <ligand>
        <name>[2Fe-2S] cluster</name>
        <dbReference type="ChEBI" id="CHEBI:190135"/>
    </ligand>
</feature>
<dbReference type="GO" id="GO:0016491">
    <property type="term" value="F:oxidoreductase activity"/>
    <property type="evidence" value="ECO:0007669"/>
    <property type="project" value="InterPro"/>
</dbReference>
<dbReference type="PANTHER" id="PTHR43513">
    <property type="entry name" value="DIHYDROOROTATE DEHYDROGENASE B (NAD(+)), ELECTRON TRANSFER SUBUNIT"/>
    <property type="match status" value="1"/>
</dbReference>
<dbReference type="InterPro" id="IPR001433">
    <property type="entry name" value="OxRdtase_FAD/NAD-bd"/>
</dbReference>
<dbReference type="InterPro" id="IPR017938">
    <property type="entry name" value="Riboflavin_synthase-like_b-brl"/>
</dbReference>
<proteinExistence type="predicted"/>
<dbReference type="CDD" id="cd06219">
    <property type="entry name" value="DHOD_e_trans_like1"/>
    <property type="match status" value="1"/>
</dbReference>
<keyword evidence="2" id="KW-0479">Metal-binding</keyword>
<dbReference type="SUPFAM" id="SSF63380">
    <property type="entry name" value="Riboflavin synthase domain-like"/>
    <property type="match status" value="1"/>
</dbReference>
<dbReference type="PROSITE" id="PS51384">
    <property type="entry name" value="FAD_FR"/>
    <property type="match status" value="1"/>
</dbReference>
<dbReference type="Proteomes" id="UP000655830">
    <property type="component" value="Unassembled WGS sequence"/>
</dbReference>
<dbReference type="Gene3D" id="2.40.30.10">
    <property type="entry name" value="Translation factors"/>
    <property type="match status" value="1"/>
</dbReference>
<dbReference type="InterPro" id="IPR012165">
    <property type="entry name" value="Cyt_c3_hydrogenase_gsu"/>
</dbReference>
<keyword evidence="1" id="KW-0274">FAD</keyword>
<keyword evidence="2" id="KW-0408">Iron</keyword>
<keyword evidence="1" id="KW-0285">Flavoprotein</keyword>
<evidence type="ECO:0000313" key="4">
    <source>
        <dbReference type="EMBL" id="MBC8581275.1"/>
    </source>
</evidence>
<feature type="binding site" evidence="2">
    <location>
        <position position="223"/>
    </location>
    <ligand>
        <name>[2Fe-2S] cluster</name>
        <dbReference type="ChEBI" id="CHEBI:190135"/>
    </ligand>
</feature>
<dbReference type="InterPro" id="IPR019480">
    <property type="entry name" value="Dihydroorotate_DH_Fe-S-bd"/>
</dbReference>
<dbReference type="AlphaFoldDB" id="A0A926ELI6"/>
<comment type="caution">
    <text evidence="4">The sequence shown here is derived from an EMBL/GenBank/DDBJ whole genome shotgun (WGS) entry which is preliminary data.</text>
</comment>
<dbReference type="Gene3D" id="3.40.50.80">
    <property type="entry name" value="Nucleotide-binding domain of ferredoxin-NADP reductase (FNR) module"/>
    <property type="match status" value="1"/>
</dbReference>
<keyword evidence="2" id="KW-0411">Iron-sulfur</keyword>
<name>A0A926ELI6_9FIRM</name>
<evidence type="ECO:0000313" key="5">
    <source>
        <dbReference type="Proteomes" id="UP000655830"/>
    </source>
</evidence>
<feature type="domain" description="FAD-binding FR-type" evidence="3">
    <location>
        <begin position="1"/>
        <end position="95"/>
    </location>
</feature>
<dbReference type="EMBL" id="JACRSY010000043">
    <property type="protein sequence ID" value="MBC8581275.1"/>
    <property type="molecule type" value="Genomic_DNA"/>
</dbReference>
<accession>A0A926ELI6</accession>
<feature type="binding site" evidence="2">
    <location>
        <position position="238"/>
    </location>
    <ligand>
        <name>[2Fe-2S] cluster</name>
        <dbReference type="ChEBI" id="CHEBI:190135"/>
    </ligand>
</feature>
<protein>
    <submittedName>
        <fullName evidence="4">Sulfide/dihydroorotate dehydrogenase-like FAD/NAD-binding protein</fullName>
    </submittedName>
</protein>
<comment type="cofactor">
    <cofactor evidence="2">
        <name>[2Fe-2S] cluster</name>
        <dbReference type="ChEBI" id="CHEBI:190135"/>
    </cofactor>
    <text evidence="2">Binds 1 [2Fe-2S] cluster per subunit.</text>
</comment>
<organism evidence="4 5">
    <name type="scientific">Zhenhengia yiwuensis</name>
    <dbReference type="NCBI Taxonomy" id="2763666"/>
    <lineage>
        <taxon>Bacteria</taxon>
        <taxon>Bacillati</taxon>
        <taxon>Bacillota</taxon>
        <taxon>Clostridia</taxon>
        <taxon>Lachnospirales</taxon>
        <taxon>Lachnospiraceae</taxon>
        <taxon>Zhenhengia</taxon>
    </lineage>
</organism>
<dbReference type="InterPro" id="IPR017927">
    <property type="entry name" value="FAD-bd_FR_type"/>
</dbReference>
<evidence type="ECO:0000256" key="2">
    <source>
        <dbReference type="PIRSR" id="PIRSR006816-2"/>
    </source>
</evidence>
<dbReference type="PANTHER" id="PTHR43513:SF3">
    <property type="entry name" value="DIHYDROOROTATE DEHYDROGENASE B (NAD(+)), ELECTRON TRANSFER SUBUNIT-RELATED"/>
    <property type="match status" value="1"/>
</dbReference>
<dbReference type="GO" id="GO:0050660">
    <property type="term" value="F:flavin adenine dinucleotide binding"/>
    <property type="evidence" value="ECO:0007669"/>
    <property type="project" value="InterPro"/>
</dbReference>
<feature type="binding site" evidence="1">
    <location>
        <begin position="62"/>
        <end position="64"/>
    </location>
    <ligand>
        <name>FAD</name>
        <dbReference type="ChEBI" id="CHEBI:57692"/>
    </ligand>
</feature>
<comment type="cofactor">
    <cofactor evidence="1">
        <name>FAD</name>
        <dbReference type="ChEBI" id="CHEBI:57692"/>
    </cofactor>
    <text evidence="1">Binds 1 FAD per subunit.</text>
</comment>
<dbReference type="InterPro" id="IPR039261">
    <property type="entry name" value="FNR_nucleotide-bd"/>
</dbReference>
<dbReference type="SUPFAM" id="SSF52343">
    <property type="entry name" value="Ferredoxin reductase-like, C-terminal NADP-linked domain"/>
    <property type="match status" value="1"/>
</dbReference>
<dbReference type="Pfam" id="PF00175">
    <property type="entry name" value="NAD_binding_1"/>
    <property type="match status" value="1"/>
</dbReference>